<dbReference type="HOGENOM" id="CLU_022604_2_0_6"/>
<keyword evidence="4" id="KW-1134">Transmembrane beta strand</keyword>
<dbReference type="KEGG" id="tni:TVNIR_2924"/>
<dbReference type="STRING" id="1255043.TVNIR_2924"/>
<keyword evidence="5" id="KW-0812">Transmembrane</keyword>
<keyword evidence="7" id="KW-0998">Cell outer membrane</keyword>
<dbReference type="GO" id="GO:0009279">
    <property type="term" value="C:cell outer membrane"/>
    <property type="evidence" value="ECO:0007669"/>
    <property type="project" value="UniProtKB-SubCell"/>
</dbReference>
<dbReference type="Pfam" id="PF02321">
    <property type="entry name" value="OEP"/>
    <property type="match status" value="2"/>
</dbReference>
<comment type="subcellular location">
    <subcellularLocation>
        <location evidence="1">Cell outer membrane</location>
    </subcellularLocation>
</comment>
<accession>L0E1Q6</accession>
<dbReference type="EMBL" id="CP003989">
    <property type="protein sequence ID" value="AGA34561.1"/>
    <property type="molecule type" value="Genomic_DNA"/>
</dbReference>
<keyword evidence="3" id="KW-0813">Transport</keyword>
<evidence type="ECO:0000256" key="5">
    <source>
        <dbReference type="ARBA" id="ARBA00022692"/>
    </source>
</evidence>
<reference evidence="8" key="1">
    <citation type="submission" date="2015-12" db="EMBL/GenBank/DDBJ databases">
        <authorList>
            <person name="Tikhonova T.V."/>
            <person name="Pavlov A.R."/>
            <person name="Beletsky A.V."/>
            <person name="Mardanov A.V."/>
            <person name="Sorokin D.Y."/>
            <person name="Ravin N.V."/>
            <person name="Popov V.O."/>
        </authorList>
    </citation>
    <scope>NUCLEOTIDE SEQUENCE</scope>
    <source>
        <strain evidence="8">DSM 14787</strain>
    </source>
</reference>
<protein>
    <submittedName>
        <fullName evidence="8">Outer membrane efflux protein</fullName>
    </submittedName>
</protein>
<dbReference type="GO" id="GO:0015562">
    <property type="term" value="F:efflux transmembrane transporter activity"/>
    <property type="evidence" value="ECO:0007669"/>
    <property type="project" value="InterPro"/>
</dbReference>
<evidence type="ECO:0000256" key="3">
    <source>
        <dbReference type="ARBA" id="ARBA00022448"/>
    </source>
</evidence>
<dbReference type="InterPro" id="IPR003423">
    <property type="entry name" value="OMP_efflux"/>
</dbReference>
<dbReference type="eggNOG" id="COG1538">
    <property type="taxonomic scope" value="Bacteria"/>
</dbReference>
<evidence type="ECO:0000256" key="2">
    <source>
        <dbReference type="ARBA" id="ARBA00007613"/>
    </source>
</evidence>
<sequence length="503" mass="55764">MLAVSAAHAQGLRLDIPPNDRVATETAITPGPAAALSLEDAVAMALQNAPGLRAERLAPLIQGTFEAQERAVFDPTLFAEVELARDRSVRQFQEIQVQEAFRSERERSEAGLRQTLPTGTELTLSLRSTRTESSRAREQYTGRAGISLTQALLRGGRIESNLVRLRQAALDVTASEFELRGFIERLVADVEAAYWDAVLAAEDIAIYEEALDVAERQLRETRARIRAGDRPETEEIGARAEAALRRQGLIDARTALARAQDRLARLVRAETADWEQRFDLTSPPAPQEYVLEPVADYIALGLLYRPDLNETRLRIQRGELEIVQTRNGLLPRLDFFLTLGASGFAESFSASLRGDQGDGYDLVGGLRFELPLGSRAADAAFSRARLTREQTRAALDSLERLAIQDIRANWLEADRARAQVHAREETVALQRELLRVEEVRFRVGTGTALAVAQAQRDLLESELSLREVTVRFRQASTELLQQSGALLLHRGIDSPGQDPVHVL</sequence>
<dbReference type="PATRIC" id="fig|1255043.3.peg.2950"/>
<organism evidence="8 9">
    <name type="scientific">Thioalkalivibrio nitratireducens (strain DSM 14787 / UNIQEM 213 / ALEN2)</name>
    <dbReference type="NCBI Taxonomy" id="1255043"/>
    <lineage>
        <taxon>Bacteria</taxon>
        <taxon>Pseudomonadati</taxon>
        <taxon>Pseudomonadota</taxon>
        <taxon>Gammaproteobacteria</taxon>
        <taxon>Chromatiales</taxon>
        <taxon>Ectothiorhodospiraceae</taxon>
        <taxon>Thioalkalivibrio</taxon>
    </lineage>
</organism>
<dbReference type="PANTHER" id="PTHR30026:SF23">
    <property type="entry name" value="TO APRF-PUTATIVE OUTER MEMBRANE EFFLUX PROTEIN OR SECRETED ALKALINE PHOSPHATASE-RELATED"/>
    <property type="match status" value="1"/>
</dbReference>
<keyword evidence="6" id="KW-0472">Membrane</keyword>
<dbReference type="SUPFAM" id="SSF56954">
    <property type="entry name" value="Outer membrane efflux proteins (OEP)"/>
    <property type="match status" value="1"/>
</dbReference>
<dbReference type="AlphaFoldDB" id="L0E1Q6"/>
<evidence type="ECO:0000313" key="9">
    <source>
        <dbReference type="Proteomes" id="UP000010809"/>
    </source>
</evidence>
<evidence type="ECO:0000256" key="6">
    <source>
        <dbReference type="ARBA" id="ARBA00023136"/>
    </source>
</evidence>
<dbReference type="PANTHER" id="PTHR30026">
    <property type="entry name" value="OUTER MEMBRANE PROTEIN TOLC"/>
    <property type="match status" value="1"/>
</dbReference>
<dbReference type="GO" id="GO:0015288">
    <property type="term" value="F:porin activity"/>
    <property type="evidence" value="ECO:0007669"/>
    <property type="project" value="TreeGrafter"/>
</dbReference>
<evidence type="ECO:0000313" key="8">
    <source>
        <dbReference type="EMBL" id="AGA34561.1"/>
    </source>
</evidence>
<keyword evidence="9" id="KW-1185">Reference proteome</keyword>
<comment type="similarity">
    <text evidence="2">Belongs to the outer membrane factor (OMF) (TC 1.B.17) family.</text>
</comment>
<dbReference type="Gene3D" id="1.20.1600.10">
    <property type="entry name" value="Outer membrane efflux proteins (OEP)"/>
    <property type="match status" value="1"/>
</dbReference>
<evidence type="ECO:0000256" key="1">
    <source>
        <dbReference type="ARBA" id="ARBA00004442"/>
    </source>
</evidence>
<dbReference type="InterPro" id="IPR051906">
    <property type="entry name" value="TolC-like"/>
</dbReference>
<proteinExistence type="inferred from homology"/>
<name>L0E1Q6_THIND</name>
<dbReference type="Proteomes" id="UP000010809">
    <property type="component" value="Chromosome"/>
</dbReference>
<dbReference type="GO" id="GO:1990281">
    <property type="term" value="C:efflux pump complex"/>
    <property type="evidence" value="ECO:0007669"/>
    <property type="project" value="TreeGrafter"/>
</dbReference>
<gene>
    <name evidence="8" type="ordered locus">TVNIR_2924</name>
</gene>
<evidence type="ECO:0000256" key="7">
    <source>
        <dbReference type="ARBA" id="ARBA00023237"/>
    </source>
</evidence>
<evidence type="ECO:0000256" key="4">
    <source>
        <dbReference type="ARBA" id="ARBA00022452"/>
    </source>
</evidence>